<gene>
    <name evidence="2" type="ORF">Gotri_014712</name>
</gene>
<sequence length="285" mass="32971">MENPMIPKPVEEKGWQKLGPGVVKINFDAAVQGRRMSFGIVARDHDGFFPLGSVWVFWIVTLKLNGLSCKRWLKAWNWRGKKRWLKLDFESDYANLSIWFTKEEVNFVAIKEGVILVKFGNVDDRKKILNLSPLLFDQCLFSMLAYVKDQEVETYAFNLIPFWVRIFNIPLECMDRQVAMNVGSTIGEVIAINWRDRDGGWTKYIQLRVIIDTSKSLRRVVQFVNSEAAVSVCAIKYERLPIFCYSCGLLSRSTQKCDKKVDLSKFINTSFQYGNWLRAPIGMPN</sequence>
<dbReference type="AlphaFoldDB" id="A0A7J9DXN1"/>
<organism evidence="2 3">
    <name type="scientific">Gossypium trilobum</name>
    <dbReference type="NCBI Taxonomy" id="34281"/>
    <lineage>
        <taxon>Eukaryota</taxon>
        <taxon>Viridiplantae</taxon>
        <taxon>Streptophyta</taxon>
        <taxon>Embryophyta</taxon>
        <taxon>Tracheophyta</taxon>
        <taxon>Spermatophyta</taxon>
        <taxon>Magnoliopsida</taxon>
        <taxon>eudicotyledons</taxon>
        <taxon>Gunneridae</taxon>
        <taxon>Pentapetalae</taxon>
        <taxon>rosids</taxon>
        <taxon>malvids</taxon>
        <taxon>Malvales</taxon>
        <taxon>Malvaceae</taxon>
        <taxon>Malvoideae</taxon>
        <taxon>Gossypium</taxon>
    </lineage>
</organism>
<dbReference type="PANTHER" id="PTHR31286:SF178">
    <property type="entry name" value="DUF4283 DOMAIN-CONTAINING PROTEIN"/>
    <property type="match status" value="1"/>
</dbReference>
<dbReference type="Pfam" id="PF14392">
    <property type="entry name" value="zf-CCHC_4"/>
    <property type="match status" value="1"/>
</dbReference>
<comment type="caution">
    <text evidence="2">The sequence shown here is derived from an EMBL/GenBank/DDBJ whole genome shotgun (WGS) entry which is preliminary data.</text>
</comment>
<accession>A0A7J9DXN1</accession>
<dbReference type="EMBL" id="JABEZW010000005">
    <property type="protein sequence ID" value="MBA0765532.1"/>
    <property type="molecule type" value="Genomic_DNA"/>
</dbReference>
<proteinExistence type="predicted"/>
<dbReference type="InterPro" id="IPR025836">
    <property type="entry name" value="Zn_knuckle_CX2CX4HX4C"/>
</dbReference>
<evidence type="ECO:0000259" key="1">
    <source>
        <dbReference type="Pfam" id="PF14392"/>
    </source>
</evidence>
<evidence type="ECO:0000313" key="2">
    <source>
        <dbReference type="EMBL" id="MBA0765532.1"/>
    </source>
</evidence>
<name>A0A7J9DXN1_9ROSI</name>
<keyword evidence="3" id="KW-1185">Reference proteome</keyword>
<dbReference type="InterPro" id="IPR040256">
    <property type="entry name" value="At4g02000-like"/>
</dbReference>
<feature type="domain" description="Zinc knuckle CX2CX4HX4C" evidence="1">
    <location>
        <begin position="233"/>
        <end position="259"/>
    </location>
</feature>
<reference evidence="2 3" key="1">
    <citation type="journal article" date="2019" name="Genome Biol. Evol.">
        <title>Insights into the evolution of the New World diploid cottons (Gossypium, subgenus Houzingenia) based on genome sequencing.</title>
        <authorList>
            <person name="Grover C.E."/>
            <person name="Arick M.A. 2nd"/>
            <person name="Thrash A."/>
            <person name="Conover J.L."/>
            <person name="Sanders W.S."/>
            <person name="Peterson D.G."/>
            <person name="Frelichowski J.E."/>
            <person name="Scheffler J.A."/>
            <person name="Scheffler B.E."/>
            <person name="Wendel J.F."/>
        </authorList>
    </citation>
    <scope>NUCLEOTIDE SEQUENCE [LARGE SCALE GENOMIC DNA]</scope>
    <source>
        <strain evidence="2">8</strain>
        <tissue evidence="2">Leaf</tissue>
    </source>
</reference>
<protein>
    <recommendedName>
        <fullName evidence="1">Zinc knuckle CX2CX4HX4C domain-containing protein</fullName>
    </recommendedName>
</protein>
<evidence type="ECO:0000313" key="3">
    <source>
        <dbReference type="Proteomes" id="UP000593568"/>
    </source>
</evidence>
<dbReference type="Proteomes" id="UP000593568">
    <property type="component" value="Unassembled WGS sequence"/>
</dbReference>
<dbReference type="PANTHER" id="PTHR31286">
    <property type="entry name" value="GLYCINE-RICH CELL WALL STRUCTURAL PROTEIN 1.8-LIKE"/>
    <property type="match status" value="1"/>
</dbReference>